<evidence type="ECO:0000313" key="2">
    <source>
        <dbReference type="Proteomes" id="UP000297839"/>
    </source>
</evidence>
<sequence length="142" mass="16187">MDTRDAFDLQRFVDAQAPVYATALAELHAGDKRTHWMWFVFPQHEALGRSGMARRYGLRSLDEACAYWKHPLLGARLRECCEALMQVENLSAHDILGSPDDLKLRSCLTLFELAAPEEPLFARLLDRYYGGDRDERTLALCG</sequence>
<organism evidence="1 2">
    <name type="scientific">Ramlibacter humi</name>
    <dbReference type="NCBI Taxonomy" id="2530451"/>
    <lineage>
        <taxon>Bacteria</taxon>
        <taxon>Pseudomonadati</taxon>
        <taxon>Pseudomonadota</taxon>
        <taxon>Betaproteobacteria</taxon>
        <taxon>Burkholderiales</taxon>
        <taxon>Comamonadaceae</taxon>
        <taxon>Ramlibacter</taxon>
    </lineage>
</organism>
<keyword evidence="2" id="KW-1185">Reference proteome</keyword>
<comment type="caution">
    <text evidence="1">The sequence shown here is derived from an EMBL/GenBank/DDBJ whole genome shotgun (WGS) entry which is preliminary data.</text>
</comment>
<accession>A0A4Z0CC24</accession>
<dbReference type="PIRSF" id="PIRSF008546">
    <property type="entry name" value="UCP008546"/>
    <property type="match status" value="1"/>
</dbReference>
<dbReference type="AlphaFoldDB" id="A0A4Z0CC24"/>
<proteinExistence type="predicted"/>
<dbReference type="EMBL" id="SMLK01000001">
    <property type="protein sequence ID" value="TFZ07745.1"/>
    <property type="molecule type" value="Genomic_DNA"/>
</dbReference>
<dbReference type="InterPro" id="IPR036287">
    <property type="entry name" value="Rv1873-like_sf"/>
</dbReference>
<dbReference type="Pfam" id="PF08837">
    <property type="entry name" value="DUF1810"/>
    <property type="match status" value="1"/>
</dbReference>
<dbReference type="OrthoDB" id="9801870at2"/>
<gene>
    <name evidence="1" type="ORF">EZ216_00850</name>
</gene>
<protein>
    <submittedName>
        <fullName evidence="1">DUF1810 domain-containing protein</fullName>
    </submittedName>
</protein>
<dbReference type="InterPro" id="IPR014937">
    <property type="entry name" value="DUF1810"/>
</dbReference>
<reference evidence="1 2" key="1">
    <citation type="submission" date="2019-03" db="EMBL/GenBank/DDBJ databases">
        <title>Ramlibacter sp. 18x22-1, whole genome shotgun sequence.</title>
        <authorList>
            <person name="Zhang X."/>
            <person name="Feng G."/>
            <person name="Zhu H."/>
        </authorList>
    </citation>
    <scope>NUCLEOTIDE SEQUENCE [LARGE SCALE GENOMIC DNA]</scope>
    <source>
        <strain evidence="1 2">18x22-1</strain>
    </source>
</reference>
<dbReference type="Proteomes" id="UP000297839">
    <property type="component" value="Unassembled WGS sequence"/>
</dbReference>
<dbReference type="SUPFAM" id="SSF140736">
    <property type="entry name" value="Rv1873-like"/>
    <property type="match status" value="1"/>
</dbReference>
<name>A0A4Z0CC24_9BURK</name>
<dbReference type="RefSeq" id="WP_135247682.1">
    <property type="nucleotide sequence ID" value="NZ_SMLK01000001.1"/>
</dbReference>
<evidence type="ECO:0000313" key="1">
    <source>
        <dbReference type="EMBL" id="TFZ07745.1"/>
    </source>
</evidence>
<dbReference type="Gene3D" id="1.25.40.380">
    <property type="entry name" value="Protein of unknown function DUF1810"/>
    <property type="match status" value="1"/>
</dbReference>